<evidence type="ECO:0000313" key="3">
    <source>
        <dbReference type="Proteomes" id="UP000078551"/>
    </source>
</evidence>
<feature type="region of interest" description="Disordered" evidence="1">
    <location>
        <begin position="19"/>
        <end position="40"/>
    </location>
</feature>
<name>A0ABM6CFP3_9HYPH</name>
<keyword evidence="2" id="KW-0614">Plasmid</keyword>
<keyword evidence="3" id="KW-1185">Reference proteome</keyword>
<dbReference type="Proteomes" id="UP000078551">
    <property type="component" value="Plasmid pRphaN771a"/>
</dbReference>
<geneLocation type="plasmid" evidence="2 3">
    <name>pRphaN771a</name>
</geneLocation>
<proteinExistence type="predicted"/>
<accession>A0ABM6CFP3</accession>
<dbReference type="EMBL" id="CP013569">
    <property type="protein sequence ID" value="ANL87031.1"/>
    <property type="molecule type" value="Genomic_DNA"/>
</dbReference>
<sequence length="293" mass="32944">MDGHGTIIRTVRRNVSPQFRRRRWSKDNADQKSSLTSPEPLRPIVSRLQATLRRGRNPLVADSADGKTWFETSQVGRSNMAKKNIFKKALSAIFGSQDVEPEAAYVYKPSSAETQMQEIVKRVREFNRLPLHDVTPQERKQEADFMSEVKRWVKKLSPNDRAIAMQHQPWEIADHIMGINPIDGIEAIGRGASYDRAPKPRFGKRGLDDFGPMPKPANENTVAFGKAAPSFQMPTPTTAFQARALRAVAQEMHAQEARAIQNELQAAQKPEPQYTYEPPRPSAAFMAAHGKFG</sequence>
<evidence type="ECO:0000313" key="2">
    <source>
        <dbReference type="EMBL" id="ANL87031.1"/>
    </source>
</evidence>
<gene>
    <name evidence="2" type="ORF">AMC81_PA00007</name>
</gene>
<protein>
    <submittedName>
        <fullName evidence="2">Uncharacterized protein</fullName>
    </submittedName>
</protein>
<organism evidence="2 3">
    <name type="scientific">Rhizobium phaseoli</name>
    <dbReference type="NCBI Taxonomy" id="396"/>
    <lineage>
        <taxon>Bacteria</taxon>
        <taxon>Pseudomonadati</taxon>
        <taxon>Pseudomonadota</taxon>
        <taxon>Alphaproteobacteria</taxon>
        <taxon>Hyphomicrobiales</taxon>
        <taxon>Rhizobiaceae</taxon>
        <taxon>Rhizobium/Agrobacterium group</taxon>
        <taxon>Rhizobium</taxon>
    </lineage>
</organism>
<evidence type="ECO:0000256" key="1">
    <source>
        <dbReference type="SAM" id="MobiDB-lite"/>
    </source>
</evidence>
<reference evidence="2 3" key="1">
    <citation type="submission" date="2015-11" db="EMBL/GenBank/DDBJ databases">
        <title>The limits of bacterial species coexistence and the symbiotic plasmid transference in sympatric Rhizobium populations.</title>
        <authorList>
            <person name="Perez-Carrascal O.M."/>
            <person name="VanInsberghe D."/>
            <person name="Juarez S."/>
            <person name="Polz M.F."/>
            <person name="Vinuesa P."/>
            <person name="Gonzalez V."/>
        </authorList>
    </citation>
    <scope>NUCLEOTIDE SEQUENCE [LARGE SCALE GENOMIC DNA]</scope>
    <source>
        <strain evidence="2 3">N771</strain>
        <plasmid evidence="2 3">pRphaN771a</plasmid>
    </source>
</reference>